<evidence type="ECO:0000256" key="1">
    <source>
        <dbReference type="ARBA" id="ARBA00004496"/>
    </source>
</evidence>
<dbReference type="SUPFAM" id="SSF48371">
    <property type="entry name" value="ARM repeat"/>
    <property type="match status" value="1"/>
</dbReference>
<evidence type="ECO:0000256" key="6">
    <source>
        <dbReference type="SAM" id="MobiDB-lite"/>
    </source>
</evidence>
<evidence type="ECO:0000256" key="4">
    <source>
        <dbReference type="ARBA" id="ARBA00022737"/>
    </source>
</evidence>
<proteinExistence type="predicted"/>
<evidence type="ECO:0000256" key="2">
    <source>
        <dbReference type="ARBA" id="ARBA00022448"/>
    </source>
</evidence>
<reference evidence="7" key="1">
    <citation type="submission" date="2022-10" db="EMBL/GenBank/DDBJ databases">
        <title>Novel sulphate-reducing endosymbionts in the free-living metamonad Anaeramoeba.</title>
        <authorList>
            <person name="Jerlstrom-Hultqvist J."/>
            <person name="Cepicka I."/>
            <person name="Gallot-Lavallee L."/>
            <person name="Salas-Leiva D."/>
            <person name="Curtis B.A."/>
            <person name="Zahonova K."/>
            <person name="Pipaliya S."/>
            <person name="Dacks J."/>
            <person name="Roger A.J."/>
        </authorList>
    </citation>
    <scope>NUCLEOTIDE SEQUENCE</scope>
    <source>
        <strain evidence="7">BMAN</strain>
    </source>
</reference>
<dbReference type="GO" id="GO:0005737">
    <property type="term" value="C:cytoplasm"/>
    <property type="evidence" value="ECO:0007669"/>
    <property type="project" value="UniProtKB-SubCell"/>
</dbReference>
<sequence length="914" mass="105728">MNKWKPNKEILNEVENLIEESKKPNTKIQKNILNKMKEMNLNIPDLNNYLAFIVCLYQETSITNRRNAGLILKNNILQTQMKDFQNVIEYVKEQMIIGISDPEPKIQQSCGIVISSIIQNFGIRIWPNLFDLLYQMIQENQNQSLIIGSLDCILKILEDQKNVIKTEFMEQNFELLIQKLLNYLHHENKTIQNLSLSSLIEFTLLNEYSLSKQIENFIHNLIVLAQGENDKIKRKVCHAFNLLLTHYSVVVEKYINEIIESIMKMMENDDPKVSLEACEFWFFFSQIEHLKHHLVPFLEQLIPRLLESMVFTSLDIQLTSNQLDGENFEKFNFYSEFIEERSKTKTSLNGKEKEGISTNNQNNKINDENTGFDGKQLEDEDDEDDLIEDDVNGEWNLRKSAANAIEKLSVVYQDELFGHLLPYLEHILEDEQVGWEHKEAAILSIGAISEGCLSAISQHLPKLMVFLAECLKHPHHLVRVISCWTISRYIDFLAVNLNYNSNSNDNQNQSFQNTSFTFENVLKDLLICAMDRIASVQNAACSALAIFIRSSQEKISSFLQDILEMINFSFQKYKKKNYKPLYLVITALCETLDTELSRTELMKLIMDPLVQIAQSVSDEDDDLIPLFQTLGYIASNIGAGFEPYLEYFWKRSLKIIDSYVIVNSTQNLENFGITKDDLPDKIFMFTSLEFLASIIEGASTNETVRNLMISDNLPSLLFSVLSDPEEDIIQSALALLGVVAINNSDLLQLHIKQEIPLLVFFLKSQNLSVRQNSCWAIGKVCFTFHNLLVPYVEHILEELQAIISASPCSYFVQNFFDQWSALLREIKNKQDKLTAHFGFCKLINNNISVVVSYYESIFATILFYQFPSLELLMEFKDILFQLQQLLIEVGEWDSFYNNINEEYRAILLNNYDIK</sequence>
<dbReference type="OMA" id="SNIMMEY"/>
<protein>
    <submittedName>
        <fullName evidence="7">Uncharacterized protein</fullName>
    </submittedName>
</protein>
<dbReference type="InterPro" id="IPR011989">
    <property type="entry name" value="ARM-like"/>
</dbReference>
<dbReference type="OrthoDB" id="951172at2759"/>
<accession>A0A9Q0RII3</accession>
<dbReference type="PANTHER" id="PTHR10527">
    <property type="entry name" value="IMPORTIN BETA"/>
    <property type="match status" value="1"/>
</dbReference>
<dbReference type="Proteomes" id="UP001149090">
    <property type="component" value="Unassembled WGS sequence"/>
</dbReference>
<organism evidence="7 8">
    <name type="scientific">Anaeramoeba ignava</name>
    <name type="common">Anaerobic marine amoeba</name>
    <dbReference type="NCBI Taxonomy" id="1746090"/>
    <lineage>
        <taxon>Eukaryota</taxon>
        <taxon>Metamonada</taxon>
        <taxon>Anaeramoebidae</taxon>
        <taxon>Anaeramoeba</taxon>
    </lineage>
</organism>
<comment type="caution">
    <text evidence="7">The sequence shown here is derived from an EMBL/GenBank/DDBJ whole genome shotgun (WGS) entry which is preliminary data.</text>
</comment>
<evidence type="ECO:0000313" key="7">
    <source>
        <dbReference type="EMBL" id="KAJ5079814.1"/>
    </source>
</evidence>
<dbReference type="InterPro" id="IPR040122">
    <property type="entry name" value="Importin_beta"/>
</dbReference>
<keyword evidence="4" id="KW-0677">Repeat</keyword>
<comment type="subcellular location">
    <subcellularLocation>
        <location evidence="1">Cytoplasm</location>
    </subcellularLocation>
</comment>
<dbReference type="Gene3D" id="1.25.10.10">
    <property type="entry name" value="Leucine-rich Repeat Variant"/>
    <property type="match status" value="1"/>
</dbReference>
<dbReference type="InterPro" id="IPR016024">
    <property type="entry name" value="ARM-type_fold"/>
</dbReference>
<keyword evidence="5" id="KW-0653">Protein transport</keyword>
<keyword evidence="3" id="KW-0963">Cytoplasm</keyword>
<dbReference type="GO" id="GO:0006606">
    <property type="term" value="P:protein import into nucleus"/>
    <property type="evidence" value="ECO:0007669"/>
    <property type="project" value="InterPro"/>
</dbReference>
<evidence type="ECO:0000256" key="5">
    <source>
        <dbReference type="ARBA" id="ARBA00022927"/>
    </source>
</evidence>
<evidence type="ECO:0000256" key="3">
    <source>
        <dbReference type="ARBA" id="ARBA00022490"/>
    </source>
</evidence>
<evidence type="ECO:0000313" key="8">
    <source>
        <dbReference type="Proteomes" id="UP001149090"/>
    </source>
</evidence>
<name>A0A9Q0RII3_ANAIG</name>
<dbReference type="Pfam" id="PF13513">
    <property type="entry name" value="HEAT_EZ"/>
    <property type="match status" value="2"/>
</dbReference>
<feature type="region of interest" description="Disordered" evidence="6">
    <location>
        <begin position="345"/>
        <end position="383"/>
    </location>
</feature>
<keyword evidence="2" id="KW-0813">Transport</keyword>
<dbReference type="EMBL" id="JAPDFW010000022">
    <property type="protein sequence ID" value="KAJ5079814.1"/>
    <property type="molecule type" value="Genomic_DNA"/>
</dbReference>
<gene>
    <name evidence="7" type="ORF">M0811_04127</name>
</gene>
<dbReference type="AlphaFoldDB" id="A0A9Q0RII3"/>
<keyword evidence="8" id="KW-1185">Reference proteome</keyword>